<dbReference type="AlphaFoldDB" id="A0A518G886"/>
<keyword evidence="2" id="KW-0436">Ligase</keyword>
<dbReference type="InterPro" id="IPR020845">
    <property type="entry name" value="AMP-binding_CS"/>
</dbReference>
<dbReference type="PANTHER" id="PTHR43201">
    <property type="entry name" value="ACYL-COA SYNTHETASE"/>
    <property type="match status" value="1"/>
</dbReference>
<dbReference type="SUPFAM" id="SSF56801">
    <property type="entry name" value="Acetyl-CoA synthetase-like"/>
    <property type="match status" value="1"/>
</dbReference>
<dbReference type="Proteomes" id="UP000318017">
    <property type="component" value="Chromosome"/>
</dbReference>
<evidence type="ECO:0000256" key="1">
    <source>
        <dbReference type="ARBA" id="ARBA00006432"/>
    </source>
</evidence>
<organism evidence="6 7">
    <name type="scientific">Aureliella helgolandensis</name>
    <dbReference type="NCBI Taxonomy" id="2527968"/>
    <lineage>
        <taxon>Bacteria</taxon>
        <taxon>Pseudomonadati</taxon>
        <taxon>Planctomycetota</taxon>
        <taxon>Planctomycetia</taxon>
        <taxon>Pirellulales</taxon>
        <taxon>Pirellulaceae</taxon>
        <taxon>Aureliella</taxon>
    </lineage>
</organism>
<keyword evidence="4" id="KW-0472">Membrane</keyword>
<sequence length="543" mass="59260">MFRPKVGDSTDKRLSGGMLLLAALVLSRLIRRAGVVDARQSMIGVLLPPSAGAVLANLAIGLNRKVVVNLSYALTAEQIEHCVRTCGITHVITSQRFLKRKPLELPAVKMIFMEDLEKQATWFDKLIAALQAYCMPLFLLQRILQLNSLKDDDLMTVLFTSGTTGPPKGVMLSNKNVLASVDAIRQLYRIDRDDVTLGILPFFHAFGYSGTLWLPLMSDMAVVYHYDPFSTKAISKLAAQSRVTVLFATPTFLRLYLRRCKAEDFQTLDLAIVGAEKLEADLAVAFSEKFGATPVEGYGTTELSPWVAVNVPLHRSLHPTVEGSRPGTVGRPVPGVEVRVVDPETLTEEKSGQIGLLQVKGPTVMLGYLDNPEKTSEVIRDGWYNTGDFVRIDDEGFIAITGRQSRFSKIGGETVPHERIEQLIATVVLEGSSTATASPATGSDSADSSHPIGEVPITETPVVVTAIPDAKKGERLIVVYQTLGQHTPSEVIAQLSKQGLPNLWLPRPNDFVHVETIPLTSMGKVDLGQVREIACERSASSNH</sequence>
<gene>
    <name evidence="6" type="primary">aas_2</name>
    <name evidence="6" type="ORF">Q31a_31150</name>
</gene>
<evidence type="ECO:0000313" key="6">
    <source>
        <dbReference type="EMBL" id="QDV24793.1"/>
    </source>
</evidence>
<dbReference type="GO" id="GO:0006631">
    <property type="term" value="P:fatty acid metabolic process"/>
    <property type="evidence" value="ECO:0007669"/>
    <property type="project" value="TreeGrafter"/>
</dbReference>
<feature type="region of interest" description="Disordered" evidence="3">
    <location>
        <begin position="435"/>
        <end position="454"/>
    </location>
</feature>
<evidence type="ECO:0000256" key="2">
    <source>
        <dbReference type="ARBA" id="ARBA00022598"/>
    </source>
</evidence>
<dbReference type="InterPro" id="IPR042099">
    <property type="entry name" value="ANL_N_sf"/>
</dbReference>
<comment type="similarity">
    <text evidence="1">Belongs to the ATP-dependent AMP-binding enzyme family.</text>
</comment>
<feature type="domain" description="AMP-dependent synthetase/ligase" evidence="5">
    <location>
        <begin position="10"/>
        <end position="369"/>
    </location>
</feature>
<dbReference type="Gene3D" id="3.30.300.30">
    <property type="match status" value="1"/>
</dbReference>
<dbReference type="Pfam" id="PF00501">
    <property type="entry name" value="AMP-binding"/>
    <property type="match status" value="1"/>
</dbReference>
<dbReference type="Gene3D" id="3.40.50.12780">
    <property type="entry name" value="N-terminal domain of ligase-like"/>
    <property type="match status" value="1"/>
</dbReference>
<name>A0A518G886_9BACT</name>
<dbReference type="KEGG" id="ahel:Q31a_31150"/>
<keyword evidence="7" id="KW-1185">Reference proteome</keyword>
<reference evidence="6 7" key="1">
    <citation type="submission" date="2019-02" db="EMBL/GenBank/DDBJ databases">
        <title>Deep-cultivation of Planctomycetes and their phenomic and genomic characterization uncovers novel biology.</title>
        <authorList>
            <person name="Wiegand S."/>
            <person name="Jogler M."/>
            <person name="Boedeker C."/>
            <person name="Pinto D."/>
            <person name="Vollmers J."/>
            <person name="Rivas-Marin E."/>
            <person name="Kohn T."/>
            <person name="Peeters S.H."/>
            <person name="Heuer A."/>
            <person name="Rast P."/>
            <person name="Oberbeckmann S."/>
            <person name="Bunk B."/>
            <person name="Jeske O."/>
            <person name="Meyerdierks A."/>
            <person name="Storesund J.E."/>
            <person name="Kallscheuer N."/>
            <person name="Luecker S."/>
            <person name="Lage O.M."/>
            <person name="Pohl T."/>
            <person name="Merkel B.J."/>
            <person name="Hornburger P."/>
            <person name="Mueller R.-W."/>
            <person name="Bruemmer F."/>
            <person name="Labrenz M."/>
            <person name="Spormann A.M."/>
            <person name="Op den Camp H."/>
            <person name="Overmann J."/>
            <person name="Amann R."/>
            <person name="Jetten M.S.M."/>
            <person name="Mascher T."/>
            <person name="Medema M.H."/>
            <person name="Devos D.P."/>
            <person name="Kaster A.-K."/>
            <person name="Ovreas L."/>
            <person name="Rohde M."/>
            <person name="Galperin M.Y."/>
            <person name="Jogler C."/>
        </authorList>
    </citation>
    <scope>NUCLEOTIDE SEQUENCE [LARGE SCALE GENOMIC DNA]</scope>
    <source>
        <strain evidence="6 7">Q31a</strain>
    </source>
</reference>
<evidence type="ECO:0000256" key="4">
    <source>
        <dbReference type="SAM" id="Phobius"/>
    </source>
</evidence>
<dbReference type="InterPro" id="IPR000873">
    <property type="entry name" value="AMP-dep_synth/lig_dom"/>
</dbReference>
<proteinExistence type="inferred from homology"/>
<feature type="transmembrane region" description="Helical" evidence="4">
    <location>
        <begin position="42"/>
        <end position="62"/>
    </location>
</feature>
<evidence type="ECO:0000259" key="5">
    <source>
        <dbReference type="Pfam" id="PF00501"/>
    </source>
</evidence>
<keyword evidence="4" id="KW-1133">Transmembrane helix</keyword>
<dbReference type="InterPro" id="IPR045851">
    <property type="entry name" value="AMP-bd_C_sf"/>
</dbReference>
<accession>A0A518G886</accession>
<feature type="transmembrane region" description="Helical" evidence="4">
    <location>
        <begin position="195"/>
        <end position="217"/>
    </location>
</feature>
<dbReference type="GO" id="GO:0031956">
    <property type="term" value="F:medium-chain fatty acid-CoA ligase activity"/>
    <property type="evidence" value="ECO:0007669"/>
    <property type="project" value="TreeGrafter"/>
</dbReference>
<evidence type="ECO:0000256" key="3">
    <source>
        <dbReference type="SAM" id="MobiDB-lite"/>
    </source>
</evidence>
<dbReference type="EMBL" id="CP036298">
    <property type="protein sequence ID" value="QDV24793.1"/>
    <property type="molecule type" value="Genomic_DNA"/>
</dbReference>
<protein>
    <submittedName>
        <fullName evidence="6">Bifunctional protein Aas</fullName>
    </submittedName>
</protein>
<dbReference type="PROSITE" id="PS00455">
    <property type="entry name" value="AMP_BINDING"/>
    <property type="match status" value="1"/>
</dbReference>
<keyword evidence="4" id="KW-0812">Transmembrane</keyword>
<evidence type="ECO:0000313" key="7">
    <source>
        <dbReference type="Proteomes" id="UP000318017"/>
    </source>
</evidence>
<dbReference type="PANTHER" id="PTHR43201:SF5">
    <property type="entry name" value="MEDIUM-CHAIN ACYL-COA LIGASE ACSF2, MITOCHONDRIAL"/>
    <property type="match status" value="1"/>
</dbReference>